<proteinExistence type="predicted"/>
<evidence type="ECO:0000259" key="2">
    <source>
        <dbReference type="Pfam" id="PF13098"/>
    </source>
</evidence>
<evidence type="ECO:0000313" key="3">
    <source>
        <dbReference type="EMBL" id="MDT0554248.1"/>
    </source>
</evidence>
<dbReference type="InterPro" id="IPR036249">
    <property type="entry name" value="Thioredoxin-like_sf"/>
</dbReference>
<gene>
    <name evidence="3" type="ORF">RM519_13385</name>
</gene>
<comment type="caution">
    <text evidence="3">The sequence shown here is derived from an EMBL/GenBank/DDBJ whole genome shotgun (WGS) entry which is preliminary data.</text>
</comment>
<dbReference type="SUPFAM" id="SSF52833">
    <property type="entry name" value="Thioredoxin-like"/>
    <property type="match status" value="1"/>
</dbReference>
<protein>
    <submittedName>
        <fullName evidence="3">Thioredoxin family protein</fullName>
    </submittedName>
</protein>
<reference evidence="3 4" key="1">
    <citation type="submission" date="2023-09" db="EMBL/GenBank/DDBJ databases">
        <authorList>
            <person name="Rey-Velasco X."/>
        </authorList>
    </citation>
    <scope>NUCLEOTIDE SEQUENCE [LARGE SCALE GENOMIC DNA]</scope>
    <source>
        <strain evidence="3 4">P050</strain>
    </source>
</reference>
<keyword evidence="1" id="KW-0732">Signal</keyword>
<accession>A0ABU2YB18</accession>
<keyword evidence="4" id="KW-1185">Reference proteome</keyword>
<sequence length="152" mass="17745">MKQISVVLLFFFSSLTFGQLKTYSFEEVDVLQKSDPKPVFIFIHTDWCKVCHLMKNTTLKNKRIIKKLNNDFYTIMFNGESKEDIIFHNQKYVYKPSGPTTGTHELAYEIGMLDGQLAFPTTCILDKNYDIVFQFNMSLSKNELMMILNKTD</sequence>
<evidence type="ECO:0000256" key="1">
    <source>
        <dbReference type="SAM" id="SignalP"/>
    </source>
</evidence>
<organism evidence="3 4">
    <name type="scientific">Urechidicola vernalis</name>
    <dbReference type="NCBI Taxonomy" id="3075600"/>
    <lineage>
        <taxon>Bacteria</taxon>
        <taxon>Pseudomonadati</taxon>
        <taxon>Bacteroidota</taxon>
        <taxon>Flavobacteriia</taxon>
        <taxon>Flavobacteriales</taxon>
        <taxon>Flavobacteriaceae</taxon>
        <taxon>Urechidicola</taxon>
    </lineage>
</organism>
<dbReference type="InterPro" id="IPR012336">
    <property type="entry name" value="Thioredoxin-like_fold"/>
</dbReference>
<dbReference type="Gene3D" id="3.40.30.10">
    <property type="entry name" value="Glutaredoxin"/>
    <property type="match status" value="1"/>
</dbReference>
<dbReference type="RefSeq" id="WP_311594329.1">
    <property type="nucleotide sequence ID" value="NZ_JAVRHV010000008.1"/>
</dbReference>
<dbReference type="Pfam" id="PF13098">
    <property type="entry name" value="Thioredoxin_2"/>
    <property type="match status" value="1"/>
</dbReference>
<feature type="chain" id="PRO_5045450439" evidence="1">
    <location>
        <begin position="19"/>
        <end position="152"/>
    </location>
</feature>
<feature type="domain" description="Thioredoxin-like fold" evidence="2">
    <location>
        <begin position="34"/>
        <end position="136"/>
    </location>
</feature>
<feature type="signal peptide" evidence="1">
    <location>
        <begin position="1"/>
        <end position="18"/>
    </location>
</feature>
<dbReference type="EMBL" id="JAVRHV010000008">
    <property type="protein sequence ID" value="MDT0554248.1"/>
    <property type="molecule type" value="Genomic_DNA"/>
</dbReference>
<evidence type="ECO:0000313" key="4">
    <source>
        <dbReference type="Proteomes" id="UP001252186"/>
    </source>
</evidence>
<dbReference type="Proteomes" id="UP001252186">
    <property type="component" value="Unassembled WGS sequence"/>
</dbReference>
<name>A0ABU2YB18_9FLAO</name>